<organism evidence="7 8">
    <name type="scientific">Zingiber officinale</name>
    <name type="common">Ginger</name>
    <name type="synonym">Amomum zingiber</name>
    <dbReference type="NCBI Taxonomy" id="94328"/>
    <lineage>
        <taxon>Eukaryota</taxon>
        <taxon>Viridiplantae</taxon>
        <taxon>Streptophyta</taxon>
        <taxon>Embryophyta</taxon>
        <taxon>Tracheophyta</taxon>
        <taxon>Spermatophyta</taxon>
        <taxon>Magnoliopsida</taxon>
        <taxon>Liliopsida</taxon>
        <taxon>Zingiberales</taxon>
        <taxon>Zingiberaceae</taxon>
        <taxon>Zingiber</taxon>
    </lineage>
</organism>
<feature type="compositionally biased region" description="Pro residues" evidence="4">
    <location>
        <begin position="321"/>
        <end position="351"/>
    </location>
</feature>
<gene>
    <name evidence="7" type="ORF">ZIOFF_019778</name>
</gene>
<evidence type="ECO:0000256" key="1">
    <source>
        <dbReference type="ARBA" id="ARBA00004167"/>
    </source>
</evidence>
<comment type="subcellular location">
    <subcellularLocation>
        <location evidence="1">Membrane</location>
        <topology evidence="1">Single-pass membrane protein</topology>
    </subcellularLocation>
</comment>
<name>A0A8J5HSD4_ZINOF</name>
<keyword evidence="5" id="KW-0472">Membrane</keyword>
<reference evidence="7 8" key="1">
    <citation type="submission" date="2020-08" db="EMBL/GenBank/DDBJ databases">
        <title>Plant Genome Project.</title>
        <authorList>
            <person name="Zhang R.-G."/>
        </authorList>
    </citation>
    <scope>NUCLEOTIDE SEQUENCE [LARGE SCALE GENOMIC DNA]</scope>
    <source>
        <tissue evidence="7">Rhizome</tissue>
    </source>
</reference>
<feature type="transmembrane region" description="Helical" evidence="5">
    <location>
        <begin position="87"/>
        <end position="112"/>
    </location>
</feature>
<feature type="region of interest" description="Disordered" evidence="4">
    <location>
        <begin position="173"/>
        <end position="202"/>
    </location>
</feature>
<proteinExistence type="inferred from homology"/>
<feature type="domain" description="FH2" evidence="6">
    <location>
        <begin position="454"/>
        <end position="877"/>
    </location>
</feature>
<dbReference type="PANTHER" id="PTHR23213:SF368">
    <property type="entry name" value="HISTONE H3-K79 METHYLTRANSFERASE"/>
    <property type="match status" value="1"/>
</dbReference>
<dbReference type="GO" id="GO:0051015">
    <property type="term" value="F:actin filament binding"/>
    <property type="evidence" value="ECO:0007669"/>
    <property type="project" value="InterPro"/>
</dbReference>
<keyword evidence="5" id="KW-1133">Transmembrane helix</keyword>
<evidence type="ECO:0000256" key="3">
    <source>
        <dbReference type="RuleBase" id="RU361260"/>
    </source>
</evidence>
<evidence type="ECO:0000256" key="5">
    <source>
        <dbReference type="SAM" id="Phobius"/>
    </source>
</evidence>
<protein>
    <recommendedName>
        <fullName evidence="3">Formin-like protein</fullName>
    </recommendedName>
</protein>
<dbReference type="PROSITE" id="PS51444">
    <property type="entry name" value="FH2"/>
    <property type="match status" value="1"/>
</dbReference>
<evidence type="ECO:0000256" key="2">
    <source>
        <dbReference type="ARBA" id="ARBA00022729"/>
    </source>
</evidence>
<comment type="similarity">
    <text evidence="3">Belongs to the formin-like family.</text>
</comment>
<dbReference type="AlphaFoldDB" id="A0A8J5HSD4"/>
<feature type="compositionally biased region" description="Basic and acidic residues" evidence="4">
    <location>
        <begin position="446"/>
        <end position="465"/>
    </location>
</feature>
<dbReference type="InterPro" id="IPR015425">
    <property type="entry name" value="FH2_Formin"/>
</dbReference>
<feature type="compositionally biased region" description="Polar residues" evidence="4">
    <location>
        <begin position="372"/>
        <end position="381"/>
    </location>
</feature>
<dbReference type="InterPro" id="IPR027643">
    <property type="entry name" value="Formin-like_plant"/>
</dbReference>
<feature type="region of interest" description="Disordered" evidence="4">
    <location>
        <begin position="19"/>
        <end position="52"/>
    </location>
</feature>
<keyword evidence="2" id="KW-0732">Signal</keyword>
<dbReference type="EMBL" id="JACMSC010000005">
    <property type="protein sequence ID" value="KAG6522632.1"/>
    <property type="molecule type" value="Genomic_DNA"/>
</dbReference>
<feature type="region of interest" description="Disordered" evidence="4">
    <location>
        <begin position="441"/>
        <end position="465"/>
    </location>
</feature>
<evidence type="ECO:0000259" key="6">
    <source>
        <dbReference type="PROSITE" id="PS51444"/>
    </source>
</evidence>
<dbReference type="SMART" id="SM00498">
    <property type="entry name" value="FH2"/>
    <property type="match status" value="1"/>
</dbReference>
<dbReference type="GO" id="GO:0016020">
    <property type="term" value="C:membrane"/>
    <property type="evidence" value="ECO:0007669"/>
    <property type="project" value="UniProtKB-SubCell"/>
</dbReference>
<evidence type="ECO:0000313" key="8">
    <source>
        <dbReference type="Proteomes" id="UP000734854"/>
    </source>
</evidence>
<accession>A0A8J5HSD4</accession>
<evidence type="ECO:0000256" key="4">
    <source>
        <dbReference type="SAM" id="MobiDB-lite"/>
    </source>
</evidence>
<dbReference type="Pfam" id="PF02181">
    <property type="entry name" value="FH2"/>
    <property type="match status" value="1"/>
</dbReference>
<dbReference type="Proteomes" id="UP000734854">
    <property type="component" value="Unassembled WGS sequence"/>
</dbReference>
<evidence type="ECO:0000313" key="7">
    <source>
        <dbReference type="EMBL" id="KAG6522632.1"/>
    </source>
</evidence>
<keyword evidence="5" id="KW-0812">Transmembrane</keyword>
<feature type="compositionally biased region" description="Low complexity" evidence="4">
    <location>
        <begin position="269"/>
        <end position="291"/>
    </location>
</feature>
<dbReference type="GO" id="GO:0045010">
    <property type="term" value="P:actin nucleation"/>
    <property type="evidence" value="ECO:0007669"/>
    <property type="project" value="InterPro"/>
</dbReference>
<dbReference type="PANTHER" id="PTHR23213">
    <property type="entry name" value="FORMIN-RELATED"/>
    <property type="match status" value="1"/>
</dbReference>
<sequence>MSAPVSSRSRRALHVPFFPFSPAEPPSGSPANSIPTTPFFPSYSSPPPPPPPPLGVGWSSQPTFPANISSLTFPGSRSAPRSRHSSGAVAIAVVLPLLALGVLAAVAVAFFVRRHRRRFPGGGYSDKDETRSVSDRLFPADFAASDDGAPKSSAAASSDLLYLGTFVDTVPVGSVRDGGRPTADPVGGSPNGNPASPELRPLPPLLRQFRHMYENGTVGSSSEEEFYSPKMSSAGKESSGRAVGGQMSSSRQTFPSMVEKSESQGLTMSTPSYPSSNLPSSPQSSPAASVSRVGSSPGHQNGGSSKSRSERSADESIEFEAPPPPPPPPLLGPLTPSPPKRNPPSPSPPSSPVEKQYETKVEIRDMPAPNVLSPTRNQALSHNPFIVITPPGPRQRQAPPPPPPPPPVGYWDSQVRKPQETHHPVLAKSKPAEVMISSAMAYPTDPRGESEAMEKNQDTSRPKLKPLHWDKVQASSNRAMVWDQLKSSSFQVNEEMIETLFVSKATDPAPRETNWRQVLPPPNQENKLLDPRKSQNIAILLRALNVTTEEVCDALLEGNADSLGAELLETLLKMAPSKDEEHKLKEHKDDTPTKLGSPEKFLKAVLDIPFAFKRIDAMFYIANFDSEVNFLKKSFETLEAACDELRNSRLFLKLLDAVLKTGNRMNVGTNRGDAHAFKLDTLLKLVDVKGTDGKTTLLHFVVREIIRSEGTRLSVANNGPAKAQPNTLRDDLECRKLGLKAVSALGGELSNVKKAAAMDSDILSSYVSKLAGGIGKINEVSKLNGDNQRFHEAMNRFLKKADDDIIRVQAQESVALSLVKEITEYFHGNSTREEAHPFRIFMVVRDFVAILERVCKEVGMTNERTIVSSARQFPVPVNPTLPPLFPRFHALRPEGSDEESSLSS</sequence>
<feature type="compositionally biased region" description="Polar residues" evidence="4">
    <location>
        <begin position="246"/>
        <end position="255"/>
    </location>
</feature>
<feature type="compositionally biased region" description="Polar residues" evidence="4">
    <location>
        <begin position="292"/>
        <end position="306"/>
    </location>
</feature>
<comment type="caution">
    <text evidence="7">The sequence shown here is derived from an EMBL/GenBank/DDBJ whole genome shotgun (WGS) entry which is preliminary data.</text>
</comment>
<feature type="region of interest" description="Disordered" evidence="4">
    <location>
        <begin position="217"/>
        <end position="425"/>
    </location>
</feature>
<feature type="compositionally biased region" description="Pro residues" evidence="4">
    <location>
        <begin position="390"/>
        <end position="408"/>
    </location>
</feature>
<feature type="compositionally biased region" description="Basic and acidic residues" evidence="4">
    <location>
        <begin position="355"/>
        <end position="365"/>
    </location>
</feature>
<feature type="compositionally biased region" description="Basic and acidic residues" evidence="4">
    <location>
        <begin position="414"/>
        <end position="423"/>
    </location>
</feature>
<dbReference type="OrthoDB" id="1668162at2759"/>
<keyword evidence="8" id="KW-1185">Reference proteome</keyword>